<dbReference type="EMBL" id="KB932812">
    <property type="protein sequence ID" value="EOO03776.1"/>
    <property type="molecule type" value="Genomic_DNA"/>
</dbReference>
<dbReference type="Gene3D" id="3.40.50.300">
    <property type="entry name" value="P-loop containing nucleotide triphosphate hydrolases"/>
    <property type="match status" value="1"/>
</dbReference>
<dbReference type="Proteomes" id="UP000014074">
    <property type="component" value="Unassembled WGS sequence"/>
</dbReference>
<dbReference type="InterPro" id="IPR040632">
    <property type="entry name" value="Sulfotransfer_4"/>
</dbReference>
<evidence type="ECO:0000313" key="1">
    <source>
        <dbReference type="EMBL" id="EOO03776.1"/>
    </source>
</evidence>
<dbReference type="OrthoDB" id="408152at2759"/>
<dbReference type="KEGG" id="tmn:UCRPA7_688"/>
<dbReference type="PANTHER" id="PTHR36978">
    <property type="entry name" value="P-LOOP CONTAINING NUCLEOTIDE TRIPHOSPHATE HYDROLASE"/>
    <property type="match status" value="1"/>
</dbReference>
<name>R8BWM9_PHAM7</name>
<dbReference type="RefSeq" id="XP_007911473.1">
    <property type="nucleotide sequence ID" value="XM_007913282.1"/>
</dbReference>
<dbReference type="eggNOG" id="ENOG502SJ2C">
    <property type="taxonomic scope" value="Eukaryota"/>
</dbReference>
<gene>
    <name evidence="1" type="ORF">UCRPA7_688</name>
</gene>
<dbReference type="SUPFAM" id="SSF52540">
    <property type="entry name" value="P-loop containing nucleoside triphosphate hydrolases"/>
    <property type="match status" value="1"/>
</dbReference>
<protein>
    <submittedName>
        <fullName evidence="1">Putative tpr repeat containing protein</fullName>
    </submittedName>
</protein>
<dbReference type="InterPro" id="IPR027417">
    <property type="entry name" value="P-loop_NTPase"/>
</dbReference>
<proteinExistence type="predicted"/>
<dbReference type="Pfam" id="PF17784">
    <property type="entry name" value="Sulfotransfer_4"/>
    <property type="match status" value="1"/>
</dbReference>
<accession>R8BWM9</accession>
<dbReference type="AlphaFoldDB" id="R8BWM9"/>
<organism evidence="1 2">
    <name type="scientific">Phaeoacremonium minimum (strain UCR-PA7)</name>
    <name type="common">Esca disease fungus</name>
    <name type="synonym">Togninia minima</name>
    <dbReference type="NCBI Taxonomy" id="1286976"/>
    <lineage>
        <taxon>Eukaryota</taxon>
        <taxon>Fungi</taxon>
        <taxon>Dikarya</taxon>
        <taxon>Ascomycota</taxon>
        <taxon>Pezizomycotina</taxon>
        <taxon>Sordariomycetes</taxon>
        <taxon>Sordariomycetidae</taxon>
        <taxon>Togniniales</taxon>
        <taxon>Togniniaceae</taxon>
        <taxon>Phaeoacremonium</taxon>
    </lineage>
</organism>
<evidence type="ECO:0000313" key="2">
    <source>
        <dbReference type="Proteomes" id="UP000014074"/>
    </source>
</evidence>
<dbReference type="GeneID" id="19327581"/>
<reference evidence="2" key="1">
    <citation type="journal article" date="2013" name="Genome Announc.">
        <title>Draft genome sequence of the ascomycete Phaeoacremonium aleophilum strain UCR-PA7, a causal agent of the esca disease complex in grapevines.</title>
        <authorList>
            <person name="Blanco-Ulate B."/>
            <person name="Rolshausen P."/>
            <person name="Cantu D."/>
        </authorList>
    </citation>
    <scope>NUCLEOTIDE SEQUENCE [LARGE SCALE GENOMIC DNA]</scope>
    <source>
        <strain evidence="2">UCR-PA7</strain>
    </source>
</reference>
<dbReference type="PANTHER" id="PTHR36978:SF3">
    <property type="entry name" value="P-LOOP CONTAINING NUCLEOSIDE TRIPHOSPHATE HYDROLASE PROTEIN"/>
    <property type="match status" value="1"/>
</dbReference>
<keyword evidence="2" id="KW-1185">Reference proteome</keyword>
<sequence length="294" mass="33415">MASAIDYGSLPLPDGFKQSAIVDKMRFISNGNPEGSIGDGVPGRTMQVIGAGLPRCATSSLQAAFESEYLDMGPCMHMARVAPYADRLQHVLECMRERNREKRHKMLHQLFDGYSATCDFPGIMFIDDLMDMYPDAAIVLNQRSSGPVWQKSFRDSLSFFTTRTYLSICFLWKTDRLHWRCHQEAPDLWEEKMGERSLLSPTVYDSYNNWVREEARKRGRPVLEFQASDGYPALCKFLGKPLPPADVKFPHLNDAANMRLVKRILVIRGLVSWVALGASAWAAWKIKELNETKD</sequence>
<dbReference type="HOGENOM" id="CLU_061199_2_1_1"/>